<dbReference type="Gene3D" id="3.50.50.60">
    <property type="entry name" value="FAD/NAD(P)-binding domain"/>
    <property type="match status" value="1"/>
</dbReference>
<dbReference type="Proteomes" id="UP001163846">
    <property type="component" value="Unassembled WGS sequence"/>
</dbReference>
<evidence type="ECO:0000256" key="4">
    <source>
        <dbReference type="ARBA" id="ARBA00022630"/>
    </source>
</evidence>
<evidence type="ECO:0000313" key="13">
    <source>
        <dbReference type="Proteomes" id="UP001163846"/>
    </source>
</evidence>
<feature type="compositionally biased region" description="Basic and acidic residues" evidence="11">
    <location>
        <begin position="479"/>
        <end position="496"/>
    </location>
</feature>
<dbReference type="InterPro" id="IPR036188">
    <property type="entry name" value="FAD/NAD-bd_sf"/>
</dbReference>
<evidence type="ECO:0000313" key="12">
    <source>
        <dbReference type="EMBL" id="KAJ3835376.1"/>
    </source>
</evidence>
<evidence type="ECO:0000256" key="7">
    <source>
        <dbReference type="ARBA" id="ARBA00023002"/>
    </source>
</evidence>
<dbReference type="InterPro" id="IPR021163">
    <property type="entry name" value="Ferredox_Rdtase_adrenod"/>
</dbReference>
<dbReference type="Gene3D" id="3.40.50.720">
    <property type="entry name" value="NAD(P)-binding Rossmann-like Domain"/>
    <property type="match status" value="1"/>
</dbReference>
<comment type="caution">
    <text evidence="12">The sequence shown here is derived from an EMBL/GenBank/DDBJ whole genome shotgun (WGS) entry which is preliminary data.</text>
</comment>
<keyword evidence="7" id="KW-0560">Oxidoreductase</keyword>
<feature type="region of interest" description="Disordered" evidence="11">
    <location>
        <begin position="438"/>
        <end position="496"/>
    </location>
</feature>
<evidence type="ECO:0000256" key="1">
    <source>
        <dbReference type="ARBA" id="ARBA00001974"/>
    </source>
</evidence>
<comment type="cofactor">
    <cofactor evidence="1 9">
        <name>FAD</name>
        <dbReference type="ChEBI" id="CHEBI:57692"/>
    </cofactor>
</comment>
<dbReference type="InterPro" id="IPR055275">
    <property type="entry name" value="Ferredox_Rdtase"/>
</dbReference>
<accession>A0AA38P374</accession>
<keyword evidence="4" id="KW-0285">Flavoprotein</keyword>
<evidence type="ECO:0000256" key="11">
    <source>
        <dbReference type="SAM" id="MobiDB-lite"/>
    </source>
</evidence>
<dbReference type="PANTHER" id="PTHR48467">
    <property type="entry name" value="GLUTAMATE SYNTHASE 1 [NADH], CHLOROPLASTIC-LIKE"/>
    <property type="match status" value="1"/>
</dbReference>
<evidence type="ECO:0000256" key="9">
    <source>
        <dbReference type="PIRSR" id="PIRSR000362-1"/>
    </source>
</evidence>
<protein>
    <recommendedName>
        <fullName evidence="3">adrenodoxin-NADP(+) reductase</fullName>
        <ecNumber evidence="3">1.18.1.6</ecNumber>
    </recommendedName>
</protein>
<keyword evidence="6 10" id="KW-0521">NADP</keyword>
<feature type="binding site" evidence="10">
    <location>
        <position position="218"/>
    </location>
    <ligand>
        <name>NADP(+)</name>
        <dbReference type="ChEBI" id="CHEBI:58349"/>
    </ligand>
</feature>
<evidence type="ECO:0000256" key="10">
    <source>
        <dbReference type="PIRSR" id="PIRSR000362-2"/>
    </source>
</evidence>
<sequence>MTRPLKLAIIGGGPSGFYLASRLLSLFPPSHPDLLRIHIFDRLWAPHGLVRYGVAPDHPEVKNCTHKFDSAASDPRFQFFGNVNVTSTGDSNQSLSLNSLKKHYTHLVFATGCTESNMHPSLPRDKGIIVPALDIVHWYTRHPSNPSPPPLRSAQHVSIIGMGNVSLDVARMLLYPPSMLDKYDVPSHVLAALKESQVKHVSVIGRRGPLEAAFTTKELREMMSLPDVALRPLDESVLDVQARTRQQSRTLDLLKKGSKASFGTTSKTWSLEFYRNPIGVTLPNHNPSNPNPNPETETDSFSPSYSLSLSHTTVDPITRRASPSFNPQGVPLTSTLPTSLIITATGFHADPAPSAPYAPWYDPDQRHISTLPGGRVSTSNLDSAEPKIYASGWAATGAKGVLASTMMDAYSVAEAILEDWMNLSSSSSSEAHSASISSVSSTPWDAPPPEVLEGLSSSSSSSLKEVDKTTYEDWLAVDAEERRRTSVQGKERERMDWDEARRFLAEKRPHAAVVES</sequence>
<feature type="binding site" evidence="9">
    <location>
        <position position="15"/>
    </location>
    <ligand>
        <name>FAD</name>
        <dbReference type="ChEBI" id="CHEBI:57692"/>
    </ligand>
</feature>
<evidence type="ECO:0000256" key="6">
    <source>
        <dbReference type="ARBA" id="ARBA00022857"/>
    </source>
</evidence>
<keyword evidence="13" id="KW-1185">Reference proteome</keyword>
<dbReference type="EC" id="1.18.1.6" evidence="3"/>
<feature type="binding site" evidence="9">
    <location>
        <position position="49"/>
    </location>
    <ligand>
        <name>FAD</name>
        <dbReference type="ChEBI" id="CHEBI:57692"/>
    </ligand>
</feature>
<dbReference type="EMBL" id="MU806417">
    <property type="protein sequence ID" value="KAJ3835376.1"/>
    <property type="molecule type" value="Genomic_DNA"/>
</dbReference>
<evidence type="ECO:0000256" key="5">
    <source>
        <dbReference type="ARBA" id="ARBA00022827"/>
    </source>
</evidence>
<reference evidence="12" key="1">
    <citation type="submission" date="2022-08" db="EMBL/GenBank/DDBJ databases">
        <authorList>
            <consortium name="DOE Joint Genome Institute"/>
            <person name="Min B."/>
            <person name="Riley R."/>
            <person name="Sierra-Patev S."/>
            <person name="Naranjo-Ortiz M."/>
            <person name="Looney B."/>
            <person name="Konkel Z."/>
            <person name="Slot J.C."/>
            <person name="Sakamoto Y."/>
            <person name="Steenwyk J.L."/>
            <person name="Rokas A."/>
            <person name="Carro J."/>
            <person name="Camarero S."/>
            <person name="Ferreira P."/>
            <person name="Molpeceres G."/>
            <person name="Ruiz-Duenas F.J."/>
            <person name="Serrano A."/>
            <person name="Henrissat B."/>
            <person name="Drula E."/>
            <person name="Hughes K.W."/>
            <person name="Mata J.L."/>
            <person name="Ishikawa N.K."/>
            <person name="Vargas-Isla R."/>
            <person name="Ushijima S."/>
            <person name="Smith C.A."/>
            <person name="Ahrendt S."/>
            <person name="Andreopoulos W."/>
            <person name="He G."/>
            <person name="Labutti K."/>
            <person name="Lipzen A."/>
            <person name="Ng V."/>
            <person name="Sandor L."/>
            <person name="Barry K."/>
            <person name="Martinez A.T."/>
            <person name="Xiao Y."/>
            <person name="Gibbons J.G."/>
            <person name="Terashima K."/>
            <person name="Hibbett D.S."/>
            <person name="Grigoriev I.V."/>
        </authorList>
    </citation>
    <scope>NUCLEOTIDE SEQUENCE</scope>
    <source>
        <strain evidence="12">TFB9207</strain>
    </source>
</reference>
<feature type="non-terminal residue" evidence="12">
    <location>
        <position position="1"/>
    </location>
</feature>
<dbReference type="GO" id="GO:0016491">
    <property type="term" value="F:oxidoreductase activity"/>
    <property type="evidence" value="ECO:0007669"/>
    <property type="project" value="UniProtKB-KW"/>
</dbReference>
<feature type="binding site" evidence="10">
    <location>
        <begin position="206"/>
        <end position="207"/>
    </location>
    <ligand>
        <name>NADP(+)</name>
        <dbReference type="ChEBI" id="CHEBI:58349"/>
    </ligand>
</feature>
<dbReference type="AlphaFoldDB" id="A0AA38P374"/>
<comment type="similarity">
    <text evidence="2">Belongs to the ferredoxin--NADP reductase type 1 family.</text>
</comment>
<evidence type="ECO:0000256" key="2">
    <source>
        <dbReference type="ARBA" id="ARBA00008312"/>
    </source>
</evidence>
<feature type="binding site" evidence="9">
    <location>
        <position position="85"/>
    </location>
    <ligand>
        <name>FAD</name>
        <dbReference type="ChEBI" id="CHEBI:57692"/>
    </ligand>
</feature>
<gene>
    <name evidence="12" type="ORF">F5878DRAFT_628077</name>
</gene>
<dbReference type="PANTHER" id="PTHR48467:SF1">
    <property type="entry name" value="GLUTAMATE SYNTHASE 1 [NADH], CHLOROPLASTIC-LIKE"/>
    <property type="match status" value="1"/>
</dbReference>
<proteinExistence type="inferred from homology"/>
<dbReference type="PIRSF" id="PIRSF000362">
    <property type="entry name" value="FNR"/>
    <property type="match status" value="1"/>
</dbReference>
<dbReference type="SUPFAM" id="SSF51905">
    <property type="entry name" value="FAD/NAD(P)-binding domain"/>
    <property type="match status" value="1"/>
</dbReference>
<organism evidence="12 13">
    <name type="scientific">Lentinula raphanica</name>
    <dbReference type="NCBI Taxonomy" id="153919"/>
    <lineage>
        <taxon>Eukaryota</taxon>
        <taxon>Fungi</taxon>
        <taxon>Dikarya</taxon>
        <taxon>Basidiomycota</taxon>
        <taxon>Agaricomycotina</taxon>
        <taxon>Agaricomycetes</taxon>
        <taxon>Agaricomycetidae</taxon>
        <taxon>Agaricales</taxon>
        <taxon>Marasmiineae</taxon>
        <taxon>Omphalotaceae</taxon>
        <taxon>Lentinula</taxon>
    </lineage>
</organism>
<name>A0AA38P374_9AGAR</name>
<evidence type="ECO:0000256" key="3">
    <source>
        <dbReference type="ARBA" id="ARBA00013219"/>
    </source>
</evidence>
<dbReference type="PRINTS" id="PR00419">
    <property type="entry name" value="ADXRDTASE"/>
</dbReference>
<dbReference type="SUPFAM" id="SSF51971">
    <property type="entry name" value="Nucleotide-binding domain"/>
    <property type="match status" value="1"/>
</dbReference>
<feature type="region of interest" description="Disordered" evidence="11">
    <location>
        <begin position="281"/>
        <end position="305"/>
    </location>
</feature>
<comment type="catalytic activity">
    <reaction evidence="8">
        <text>2 reduced [adrenodoxin] + NADP(+) + H(+) = 2 oxidized [adrenodoxin] + NADPH</text>
        <dbReference type="Rhea" id="RHEA:42312"/>
        <dbReference type="Rhea" id="RHEA-COMP:9998"/>
        <dbReference type="Rhea" id="RHEA-COMP:9999"/>
        <dbReference type="ChEBI" id="CHEBI:15378"/>
        <dbReference type="ChEBI" id="CHEBI:33737"/>
        <dbReference type="ChEBI" id="CHEBI:33738"/>
        <dbReference type="ChEBI" id="CHEBI:57783"/>
        <dbReference type="ChEBI" id="CHEBI:58349"/>
        <dbReference type="EC" id="1.18.1.6"/>
    </reaction>
</comment>
<evidence type="ECO:0000256" key="8">
    <source>
        <dbReference type="ARBA" id="ARBA00048933"/>
    </source>
</evidence>
<keyword evidence="5 9" id="KW-0274">FAD</keyword>